<reference evidence="1" key="1">
    <citation type="submission" date="2023-11" db="EMBL/GenBank/DDBJ databases">
        <title>Genome assemblies of two species of porcelain crab, Petrolisthes cinctipes and Petrolisthes manimaculis (Anomura: Porcellanidae).</title>
        <authorList>
            <person name="Angst P."/>
        </authorList>
    </citation>
    <scope>NUCLEOTIDE SEQUENCE</scope>
    <source>
        <strain evidence="1">PB745_02</strain>
        <tissue evidence="1">Gill</tissue>
    </source>
</reference>
<dbReference type="EMBL" id="JAWZYT010005684">
    <property type="protein sequence ID" value="KAK4289881.1"/>
    <property type="molecule type" value="Genomic_DNA"/>
</dbReference>
<protein>
    <submittedName>
        <fullName evidence="1">Uncharacterized protein</fullName>
    </submittedName>
</protein>
<accession>A0AAE1TLR5</accession>
<dbReference type="Proteomes" id="UP001292094">
    <property type="component" value="Unassembled WGS sequence"/>
</dbReference>
<organism evidence="1 2">
    <name type="scientific">Petrolisthes manimaculis</name>
    <dbReference type="NCBI Taxonomy" id="1843537"/>
    <lineage>
        <taxon>Eukaryota</taxon>
        <taxon>Metazoa</taxon>
        <taxon>Ecdysozoa</taxon>
        <taxon>Arthropoda</taxon>
        <taxon>Crustacea</taxon>
        <taxon>Multicrustacea</taxon>
        <taxon>Malacostraca</taxon>
        <taxon>Eumalacostraca</taxon>
        <taxon>Eucarida</taxon>
        <taxon>Decapoda</taxon>
        <taxon>Pleocyemata</taxon>
        <taxon>Anomura</taxon>
        <taxon>Galatheoidea</taxon>
        <taxon>Porcellanidae</taxon>
        <taxon>Petrolisthes</taxon>
    </lineage>
</organism>
<evidence type="ECO:0000313" key="1">
    <source>
        <dbReference type="EMBL" id="KAK4289881.1"/>
    </source>
</evidence>
<proteinExistence type="predicted"/>
<name>A0AAE1TLR5_9EUCA</name>
<dbReference type="AlphaFoldDB" id="A0AAE1TLR5"/>
<sequence length="169" mass="18893">MSCQFPPYSTPNSVQGKLCRVLRPHHILGSIRFLGRGKKTFRKPLDPHHEEELPEFGAKSMPDRLVFMWGVADHGGLGRALFVSPDHSKGQHHLSFVHHKYRLEFGEYPDVVVQERDHEVTHSKGQTLIPSTLFGCNEITPEAKVTIAGQVLKVSCGVNHTAALVKEIV</sequence>
<dbReference type="InterPro" id="IPR000408">
    <property type="entry name" value="Reg_chr_condens"/>
</dbReference>
<evidence type="ECO:0000313" key="2">
    <source>
        <dbReference type="Proteomes" id="UP001292094"/>
    </source>
</evidence>
<comment type="caution">
    <text evidence="1">The sequence shown here is derived from an EMBL/GenBank/DDBJ whole genome shotgun (WGS) entry which is preliminary data.</text>
</comment>
<keyword evidence="2" id="KW-1185">Reference proteome</keyword>
<dbReference type="PROSITE" id="PS00626">
    <property type="entry name" value="RCC1_2"/>
    <property type="match status" value="1"/>
</dbReference>
<gene>
    <name evidence="1" type="ORF">Pmani_037178</name>
</gene>